<dbReference type="GO" id="GO:0016020">
    <property type="term" value="C:membrane"/>
    <property type="evidence" value="ECO:0007669"/>
    <property type="project" value="UniProtKB-SubCell"/>
</dbReference>
<comment type="caution">
    <text evidence="6">The sequence shown here is derived from an EMBL/GenBank/DDBJ whole genome shotgun (WGS) entry which is preliminary data.</text>
</comment>
<evidence type="ECO:0000256" key="2">
    <source>
        <dbReference type="ARBA" id="ARBA00022692"/>
    </source>
</evidence>
<evidence type="ECO:0000256" key="5">
    <source>
        <dbReference type="SAM" id="Phobius"/>
    </source>
</evidence>
<evidence type="ECO:0000256" key="1">
    <source>
        <dbReference type="ARBA" id="ARBA00004141"/>
    </source>
</evidence>
<organism evidence="6 7">
    <name type="scientific">Pseudocohnilembus persalinus</name>
    <name type="common">Ciliate</name>
    <dbReference type="NCBI Taxonomy" id="266149"/>
    <lineage>
        <taxon>Eukaryota</taxon>
        <taxon>Sar</taxon>
        <taxon>Alveolata</taxon>
        <taxon>Ciliophora</taxon>
        <taxon>Intramacronucleata</taxon>
        <taxon>Oligohymenophorea</taxon>
        <taxon>Scuticociliatia</taxon>
        <taxon>Philasterida</taxon>
        <taxon>Pseudocohnilembidae</taxon>
        <taxon>Pseudocohnilembus</taxon>
    </lineage>
</organism>
<keyword evidence="2 5" id="KW-0812">Transmembrane</keyword>
<dbReference type="GO" id="GO:0042147">
    <property type="term" value="P:retrograde transport, endosome to Golgi"/>
    <property type="evidence" value="ECO:0007669"/>
    <property type="project" value="TreeGrafter"/>
</dbReference>
<dbReference type="GO" id="GO:0005768">
    <property type="term" value="C:endosome"/>
    <property type="evidence" value="ECO:0007669"/>
    <property type="project" value="TreeGrafter"/>
</dbReference>
<protein>
    <recommendedName>
        <fullName evidence="8">PQ-loop repeat</fullName>
    </recommendedName>
</protein>
<keyword evidence="3 5" id="KW-1133">Transmembrane helix</keyword>
<feature type="transmembrane region" description="Helical" evidence="5">
    <location>
        <begin position="116"/>
        <end position="134"/>
    </location>
</feature>
<dbReference type="GO" id="GO:0045332">
    <property type="term" value="P:phospholipid translocation"/>
    <property type="evidence" value="ECO:0007669"/>
    <property type="project" value="TreeGrafter"/>
</dbReference>
<dbReference type="OMA" id="TKQHRIT"/>
<feature type="transmembrane region" description="Helical" evidence="5">
    <location>
        <begin position="61"/>
        <end position="82"/>
    </location>
</feature>
<keyword evidence="4 5" id="KW-0472">Membrane</keyword>
<dbReference type="PANTHER" id="PTHR14856">
    <property type="entry name" value="PQ-LOOP REPEAT-CONTAINING PROTEIN 1-LIKE PROTEIN"/>
    <property type="match status" value="1"/>
</dbReference>
<dbReference type="InterPro" id="IPR006603">
    <property type="entry name" value="PQ-loop_rpt"/>
</dbReference>
<comment type="subcellular location">
    <subcellularLocation>
        <location evidence="1">Membrane</location>
        <topology evidence="1">Multi-pass membrane protein</topology>
    </subcellularLocation>
</comment>
<accession>A0A0V0QE47</accession>
<evidence type="ECO:0008006" key="8">
    <source>
        <dbReference type="Google" id="ProtNLM"/>
    </source>
</evidence>
<dbReference type="SMART" id="SM00679">
    <property type="entry name" value="CTNS"/>
    <property type="match status" value="2"/>
</dbReference>
<evidence type="ECO:0000256" key="3">
    <source>
        <dbReference type="ARBA" id="ARBA00022989"/>
    </source>
</evidence>
<proteinExistence type="predicted"/>
<evidence type="ECO:0000256" key="4">
    <source>
        <dbReference type="ARBA" id="ARBA00023136"/>
    </source>
</evidence>
<dbReference type="Gene3D" id="1.20.1280.290">
    <property type="match status" value="1"/>
</dbReference>
<dbReference type="AlphaFoldDB" id="A0A0V0QE47"/>
<dbReference type="GO" id="GO:0005829">
    <property type="term" value="C:cytosol"/>
    <property type="evidence" value="ECO:0007669"/>
    <property type="project" value="GOC"/>
</dbReference>
<feature type="transmembrane region" description="Helical" evidence="5">
    <location>
        <begin position="199"/>
        <end position="221"/>
    </location>
</feature>
<reference evidence="6 7" key="1">
    <citation type="journal article" date="2015" name="Sci. Rep.">
        <title>Genome of the facultative scuticociliatosis pathogen Pseudocohnilembus persalinus provides insight into its virulence through horizontal gene transfer.</title>
        <authorList>
            <person name="Xiong J."/>
            <person name="Wang G."/>
            <person name="Cheng J."/>
            <person name="Tian M."/>
            <person name="Pan X."/>
            <person name="Warren A."/>
            <person name="Jiang C."/>
            <person name="Yuan D."/>
            <person name="Miao W."/>
        </authorList>
    </citation>
    <scope>NUCLEOTIDE SEQUENCE [LARGE SCALE GENOMIC DNA]</scope>
    <source>
        <strain evidence="6">36N120E</strain>
    </source>
</reference>
<evidence type="ECO:0000313" key="6">
    <source>
        <dbReference type="EMBL" id="KRX00469.1"/>
    </source>
</evidence>
<dbReference type="EMBL" id="LDAU01000189">
    <property type="protein sequence ID" value="KRX00469.1"/>
    <property type="molecule type" value="Genomic_DNA"/>
</dbReference>
<dbReference type="Proteomes" id="UP000054937">
    <property type="component" value="Unassembled WGS sequence"/>
</dbReference>
<gene>
    <name evidence="6" type="ORF">PPERSA_03202</name>
</gene>
<dbReference type="InterPro" id="IPR052241">
    <property type="entry name" value="SLC66/Scramblase_ANY1"/>
</dbReference>
<dbReference type="FunFam" id="1.20.1280.290:FF:000005">
    <property type="entry name" value="PQ-loop repeat-containing protein 1"/>
    <property type="match status" value="1"/>
</dbReference>
<sequence>MLLDLLVIFGGVFGYFDQYRIIQKEKSVGNFSIDVCAILIICNLLRVFFRVGEPYETSLFLQSLLMITVQIFLLHSCVKIYMQNYEKLNKKKPQSQSMLSLNYWNQIWRWNTFEDYVKLLLALLIYISFFTFFLQNSAIFFKLLGAVSALIEAMLGVPQFYINYKTKQTKGLSYGLIGTWFLGDLFKTIFFIWKNQPVQFIMCGIFQLALDIVIILQIIIYRKNTQKLEAKKSDNQSVETDISETKKEL</sequence>
<dbReference type="InParanoid" id="A0A0V0QE47"/>
<feature type="transmembrane region" description="Helical" evidence="5">
    <location>
        <begin position="140"/>
        <end position="162"/>
    </location>
</feature>
<feature type="transmembrane region" description="Helical" evidence="5">
    <location>
        <begin position="174"/>
        <end position="193"/>
    </location>
</feature>
<dbReference type="Pfam" id="PF04193">
    <property type="entry name" value="PQ-loop"/>
    <property type="match status" value="1"/>
</dbReference>
<feature type="transmembrane region" description="Helical" evidence="5">
    <location>
        <begin position="28"/>
        <end position="49"/>
    </location>
</feature>
<dbReference type="GO" id="GO:0005802">
    <property type="term" value="C:trans-Golgi network"/>
    <property type="evidence" value="ECO:0007669"/>
    <property type="project" value="TreeGrafter"/>
</dbReference>
<dbReference type="PANTHER" id="PTHR14856:SF9">
    <property type="entry name" value="PQ-LOOP REPEAT-CONTAINING PROTEIN 1"/>
    <property type="match status" value="1"/>
</dbReference>
<dbReference type="OrthoDB" id="292213at2759"/>
<name>A0A0V0QE47_PSEPJ</name>
<keyword evidence="7" id="KW-1185">Reference proteome</keyword>
<evidence type="ECO:0000313" key="7">
    <source>
        <dbReference type="Proteomes" id="UP000054937"/>
    </source>
</evidence>